<dbReference type="InterPro" id="IPR006674">
    <property type="entry name" value="HD_domain"/>
</dbReference>
<organism evidence="2 3">
    <name type="scientific">Corynespora cassiicola Philippines</name>
    <dbReference type="NCBI Taxonomy" id="1448308"/>
    <lineage>
        <taxon>Eukaryota</taxon>
        <taxon>Fungi</taxon>
        <taxon>Dikarya</taxon>
        <taxon>Ascomycota</taxon>
        <taxon>Pezizomycotina</taxon>
        <taxon>Dothideomycetes</taxon>
        <taxon>Pleosporomycetidae</taxon>
        <taxon>Pleosporales</taxon>
        <taxon>Corynesporascaceae</taxon>
        <taxon>Corynespora</taxon>
    </lineage>
</organism>
<protein>
    <recommendedName>
        <fullName evidence="1">HD/PDEase domain-containing protein</fullName>
    </recommendedName>
</protein>
<dbReference type="Proteomes" id="UP000240883">
    <property type="component" value="Unassembled WGS sequence"/>
</dbReference>
<dbReference type="EMBL" id="KZ678151">
    <property type="protein sequence ID" value="PSN60072.1"/>
    <property type="molecule type" value="Genomic_DNA"/>
</dbReference>
<evidence type="ECO:0000313" key="2">
    <source>
        <dbReference type="EMBL" id="PSN60072.1"/>
    </source>
</evidence>
<reference evidence="2 3" key="1">
    <citation type="journal article" date="2018" name="Front. Microbiol.">
        <title>Genome-Wide Analysis of Corynespora cassiicola Leaf Fall Disease Putative Effectors.</title>
        <authorList>
            <person name="Lopez D."/>
            <person name="Ribeiro S."/>
            <person name="Label P."/>
            <person name="Fumanal B."/>
            <person name="Venisse J.S."/>
            <person name="Kohler A."/>
            <person name="de Oliveira R.R."/>
            <person name="Labutti K."/>
            <person name="Lipzen A."/>
            <person name="Lail K."/>
            <person name="Bauer D."/>
            <person name="Ohm R.A."/>
            <person name="Barry K.W."/>
            <person name="Spatafora J."/>
            <person name="Grigoriev I.V."/>
            <person name="Martin F.M."/>
            <person name="Pujade-Renaud V."/>
        </authorList>
    </citation>
    <scope>NUCLEOTIDE SEQUENCE [LARGE SCALE GENOMIC DNA]</scope>
    <source>
        <strain evidence="2 3">Philippines</strain>
    </source>
</reference>
<dbReference type="Gene3D" id="1.10.3210.50">
    <property type="match status" value="1"/>
</dbReference>
<dbReference type="InterPro" id="IPR003607">
    <property type="entry name" value="HD/PDEase_dom"/>
</dbReference>
<evidence type="ECO:0000259" key="1">
    <source>
        <dbReference type="SMART" id="SM00471"/>
    </source>
</evidence>
<dbReference type="PANTHER" id="PTHR33594">
    <property type="entry name" value="SUPERFAMILY HYDROLASE, PUTATIVE (AFU_ORTHOLOGUE AFUA_1G03035)-RELATED"/>
    <property type="match status" value="1"/>
</dbReference>
<gene>
    <name evidence="2" type="ORF">BS50DRAFT_579574</name>
</gene>
<accession>A0A2T2N3P5</accession>
<proteinExistence type="predicted"/>
<dbReference type="SMART" id="SM00471">
    <property type="entry name" value="HDc"/>
    <property type="match status" value="1"/>
</dbReference>
<dbReference type="CDD" id="cd00077">
    <property type="entry name" value="HDc"/>
    <property type="match status" value="1"/>
</dbReference>
<dbReference type="AlphaFoldDB" id="A0A2T2N3P5"/>
<dbReference type="STRING" id="1448308.A0A2T2N3P5"/>
<dbReference type="OrthoDB" id="16547at2759"/>
<dbReference type="SUPFAM" id="SSF109604">
    <property type="entry name" value="HD-domain/PDEase-like"/>
    <property type="match status" value="1"/>
</dbReference>
<name>A0A2T2N3P5_CORCC</name>
<evidence type="ECO:0000313" key="3">
    <source>
        <dbReference type="Proteomes" id="UP000240883"/>
    </source>
</evidence>
<dbReference type="Pfam" id="PF01966">
    <property type="entry name" value="HD"/>
    <property type="match status" value="1"/>
</dbReference>
<sequence>MSSKTTLLEATKSYVKNYMSQFDCSHDWSHIQRVHALAHTLLASESSSHPETRYDELVVTLGALLHDVGDKKYILAGQDPTTVVHDFLISAGAQPELAVKVQELVLHVSFSTEKKDPQKVLDVMGRIPELAIVQDADRLDAIGAVGVARCFSFTGAKGKGGLKEAIEHFVEKLETLEGMMKTGSGRELARVRTERLKVFRGWWEEEAGVAIDA</sequence>
<keyword evidence="3" id="KW-1185">Reference proteome</keyword>
<feature type="domain" description="HD/PDEase" evidence="1">
    <location>
        <begin position="23"/>
        <end position="151"/>
    </location>
</feature>
<dbReference type="PANTHER" id="PTHR33594:SF1">
    <property type="entry name" value="HD_PDEASE DOMAIN-CONTAINING PROTEIN"/>
    <property type="match status" value="1"/>
</dbReference>